<evidence type="ECO:0000256" key="12">
    <source>
        <dbReference type="SAM" id="Phobius"/>
    </source>
</evidence>
<evidence type="ECO:0000256" key="10">
    <source>
        <dbReference type="ARBA" id="ARBA00040371"/>
    </source>
</evidence>
<organism evidence="13 14">
    <name type="scientific">Elysia marginata</name>
    <dbReference type="NCBI Taxonomy" id="1093978"/>
    <lineage>
        <taxon>Eukaryota</taxon>
        <taxon>Metazoa</taxon>
        <taxon>Spiralia</taxon>
        <taxon>Lophotrochozoa</taxon>
        <taxon>Mollusca</taxon>
        <taxon>Gastropoda</taxon>
        <taxon>Heterobranchia</taxon>
        <taxon>Euthyneura</taxon>
        <taxon>Panpulmonata</taxon>
        <taxon>Sacoglossa</taxon>
        <taxon>Placobranchoidea</taxon>
        <taxon>Plakobranchidae</taxon>
        <taxon>Elysia</taxon>
    </lineage>
</organism>
<dbReference type="InterPro" id="IPR004299">
    <property type="entry name" value="MBOAT_fam"/>
</dbReference>
<dbReference type="PANTHER" id="PTHR13906:SF12">
    <property type="entry name" value="PROTEIN-SERINE O-PALMITOLEOYLTRANSFERASE PORCUPINE"/>
    <property type="match status" value="1"/>
</dbReference>
<evidence type="ECO:0000256" key="6">
    <source>
        <dbReference type="ARBA" id="ARBA00023136"/>
    </source>
</evidence>
<dbReference type="Proteomes" id="UP000762676">
    <property type="component" value="Unassembled WGS sequence"/>
</dbReference>
<keyword evidence="2" id="KW-0808">Transferase</keyword>
<gene>
    <name evidence="13" type="ORF">ElyMa_001508900</name>
</gene>
<reference evidence="13 14" key="1">
    <citation type="journal article" date="2021" name="Elife">
        <title>Chloroplast acquisition without the gene transfer in kleptoplastic sea slugs, Plakobranchus ocellatus.</title>
        <authorList>
            <person name="Maeda T."/>
            <person name="Takahashi S."/>
            <person name="Yoshida T."/>
            <person name="Shimamura S."/>
            <person name="Takaki Y."/>
            <person name="Nagai Y."/>
            <person name="Toyoda A."/>
            <person name="Suzuki Y."/>
            <person name="Arimoto A."/>
            <person name="Ishii H."/>
            <person name="Satoh N."/>
            <person name="Nishiyama T."/>
            <person name="Hasebe M."/>
            <person name="Maruyama T."/>
            <person name="Minagawa J."/>
            <person name="Obokata J."/>
            <person name="Shigenobu S."/>
        </authorList>
    </citation>
    <scope>NUCLEOTIDE SEQUENCE [LARGE SCALE GENOMIC DNA]</scope>
</reference>
<evidence type="ECO:0000256" key="9">
    <source>
        <dbReference type="ARBA" id="ARBA00038867"/>
    </source>
</evidence>
<evidence type="ECO:0000313" key="14">
    <source>
        <dbReference type="Proteomes" id="UP000762676"/>
    </source>
</evidence>
<dbReference type="PANTHER" id="PTHR13906">
    <property type="entry name" value="PORCUPINE"/>
    <property type="match status" value="1"/>
</dbReference>
<evidence type="ECO:0000256" key="4">
    <source>
        <dbReference type="ARBA" id="ARBA00022692"/>
    </source>
</evidence>
<keyword evidence="3" id="KW-0879">Wnt signaling pathway</keyword>
<proteinExistence type="inferred from homology"/>
<keyword evidence="14" id="KW-1185">Reference proteome</keyword>
<protein>
    <recommendedName>
        <fullName evidence="10">Protein-serine O-palmitoleoyltransferase porcupine</fullName>
        <ecNumber evidence="9">2.3.1.250</ecNumber>
    </recommendedName>
</protein>
<dbReference type="GO" id="GO:0061355">
    <property type="term" value="P:Wnt protein secretion"/>
    <property type="evidence" value="ECO:0007669"/>
    <property type="project" value="TreeGrafter"/>
</dbReference>
<accession>A0AAV4J8Z6</accession>
<evidence type="ECO:0000256" key="7">
    <source>
        <dbReference type="ARBA" id="ARBA00023315"/>
    </source>
</evidence>
<dbReference type="EMBL" id="BMAT01002979">
    <property type="protein sequence ID" value="GFS17947.1"/>
    <property type="molecule type" value="Genomic_DNA"/>
</dbReference>
<feature type="transmembrane region" description="Helical" evidence="12">
    <location>
        <begin position="105"/>
        <end position="125"/>
    </location>
</feature>
<sequence length="167" mass="19341">MRDLWILAYRDAQSFRLSHYFVCFISDATSSLSGLVLNYDSIWNVVRPQHIEIPRSLVEVVTNWNLPMHNWLKTYVFKTVRPYGVFLAVLTTYAASSLLHTHPVVIFVNLCFGALAIFHLAYLGLMFDSSDGEEKGYTMWHTLDKWTGLDFLSHWVALGTFIVYWLV</sequence>
<dbReference type="GO" id="GO:1990698">
    <property type="term" value="F:palmitoleoyltransferase activity"/>
    <property type="evidence" value="ECO:0007669"/>
    <property type="project" value="UniProtKB-EC"/>
</dbReference>
<comment type="subcellular location">
    <subcellularLocation>
        <location evidence="1">Membrane</location>
        <topology evidence="1">Multi-pass membrane protein</topology>
    </subcellularLocation>
</comment>
<dbReference type="AlphaFoldDB" id="A0AAV4J8Z6"/>
<evidence type="ECO:0000256" key="3">
    <source>
        <dbReference type="ARBA" id="ARBA00022687"/>
    </source>
</evidence>
<evidence type="ECO:0000256" key="11">
    <source>
        <dbReference type="ARBA" id="ARBA00047978"/>
    </source>
</evidence>
<dbReference type="GO" id="GO:0016055">
    <property type="term" value="P:Wnt signaling pathway"/>
    <property type="evidence" value="ECO:0007669"/>
    <property type="project" value="UniProtKB-KW"/>
</dbReference>
<dbReference type="Pfam" id="PF03062">
    <property type="entry name" value="MBOAT"/>
    <property type="match status" value="1"/>
</dbReference>
<evidence type="ECO:0000256" key="2">
    <source>
        <dbReference type="ARBA" id="ARBA00022679"/>
    </source>
</evidence>
<evidence type="ECO:0000256" key="5">
    <source>
        <dbReference type="ARBA" id="ARBA00022989"/>
    </source>
</evidence>
<keyword evidence="7" id="KW-0012">Acyltransferase</keyword>
<comment type="caution">
    <text evidence="13">The sequence shown here is derived from an EMBL/GenBank/DDBJ whole genome shotgun (WGS) entry which is preliminary data.</text>
</comment>
<comment type="similarity">
    <text evidence="8">Belongs to the membrane-bound acyltransferase family. Porcupine subfamily.</text>
</comment>
<keyword evidence="5 12" id="KW-1133">Transmembrane helix</keyword>
<keyword evidence="6 12" id="KW-0472">Membrane</keyword>
<feature type="transmembrane region" description="Helical" evidence="12">
    <location>
        <begin position="146"/>
        <end position="166"/>
    </location>
</feature>
<evidence type="ECO:0000313" key="13">
    <source>
        <dbReference type="EMBL" id="GFS17947.1"/>
    </source>
</evidence>
<dbReference type="GO" id="GO:0030258">
    <property type="term" value="P:lipid modification"/>
    <property type="evidence" value="ECO:0007669"/>
    <property type="project" value="TreeGrafter"/>
</dbReference>
<dbReference type="GO" id="GO:0017147">
    <property type="term" value="F:Wnt-protein binding"/>
    <property type="evidence" value="ECO:0007669"/>
    <property type="project" value="TreeGrafter"/>
</dbReference>
<dbReference type="EC" id="2.3.1.250" evidence="9"/>
<keyword evidence="4 12" id="KW-0812">Transmembrane</keyword>
<evidence type="ECO:0000256" key="8">
    <source>
        <dbReference type="ARBA" id="ARBA00038269"/>
    </source>
</evidence>
<comment type="catalytic activity">
    <reaction evidence="11">
        <text>[Wnt protein]-L-serine + (9Z)-hexadecenoyl-CoA = [Wnt protein]-O-(9Z)-hexadecenoyl-L-serine + CoA</text>
        <dbReference type="Rhea" id="RHEA:45336"/>
        <dbReference type="Rhea" id="RHEA-COMP:11170"/>
        <dbReference type="Rhea" id="RHEA-COMP:11171"/>
        <dbReference type="ChEBI" id="CHEBI:29999"/>
        <dbReference type="ChEBI" id="CHEBI:57287"/>
        <dbReference type="ChEBI" id="CHEBI:61540"/>
        <dbReference type="ChEBI" id="CHEBI:85189"/>
        <dbReference type="EC" id="2.3.1.250"/>
    </reaction>
</comment>
<dbReference type="GO" id="GO:0005783">
    <property type="term" value="C:endoplasmic reticulum"/>
    <property type="evidence" value="ECO:0007669"/>
    <property type="project" value="TreeGrafter"/>
</dbReference>
<dbReference type="InterPro" id="IPR049941">
    <property type="entry name" value="LPLAT_7/PORCN-like"/>
</dbReference>
<evidence type="ECO:0000256" key="1">
    <source>
        <dbReference type="ARBA" id="ARBA00004141"/>
    </source>
</evidence>
<name>A0AAV4J8Z6_9GAST</name>
<dbReference type="GO" id="GO:0016020">
    <property type="term" value="C:membrane"/>
    <property type="evidence" value="ECO:0007669"/>
    <property type="project" value="UniProtKB-SubCell"/>
</dbReference>